<feature type="domain" description="POLO box" evidence="11">
    <location>
        <begin position="494"/>
        <end position="583"/>
    </location>
</feature>
<dbReference type="GO" id="GO:0004674">
    <property type="term" value="F:protein serine/threonine kinase activity"/>
    <property type="evidence" value="ECO:0007669"/>
    <property type="project" value="UniProtKB-KW"/>
</dbReference>
<dbReference type="Pfam" id="PF00069">
    <property type="entry name" value="Pkinase"/>
    <property type="match status" value="1"/>
</dbReference>
<feature type="compositionally biased region" description="Polar residues" evidence="9">
    <location>
        <begin position="404"/>
        <end position="425"/>
    </location>
</feature>
<sequence length="701" mass="78183">MAAAQYMYRPATNAGMPASRLPSPRGLPGGKPDFREGSSLEERDKTGRRVATYRVGRLLGRGGFAKCYEVTDEAGAVWAVKVIDKASLQKNKMYAKMQTEISIHRRMKHKNIIDFRRTFSDDWNVYIILEKCDNQTLMEVSKTRRRFSVAETQWIMQQSVSALEYMHRNNVIHRDLKLGNMMMDRDMNVKIGDFGLAAELHFDGERKRTICGTPNYIAPEILQNAAGGHSYEVDVWSLGVILYTLIVGEPPFQTADVKTTYSRIKQCRYSFPAHIEIPDSARFLIQRMLQSDPAKRPSLAAVRDDAFLRIPTPPTSAPLSLFSDSQRRARERAQLAAGAAPAAPAVPRMPLQPQSDNYNNLPTQAKDPRYAAPAPQQQLAPKTARGERSPQRASAGEVPLTARPRSSSLPVSNRPSQPTRSSSAAAGNWADPQRNVNPTANASSPPRVSHPRLEEDDRRHLADARDQLHQSLMAPATSAPASSAQATVAPPAVWVTDYADFSGKYGLSYRLSTGHTGVHYNDSTKMVWEPISNKAEYYARVKETVNGVVHATDELTPFAMDTAPESLNKKVTLIKYFKSYLSRSRGRRDGVEVVACSPFAAPASALLTDPHMTSDMIYVKRWMITQQAVIFRLSNKTIQVCFFDKTEVILMSEQRTVAFTDPSGRRRTMPLSAVSSQSEDVAQRLKYTKDILCKLISNKEI</sequence>
<dbReference type="SUPFAM" id="SSF82615">
    <property type="entry name" value="Polo-box domain"/>
    <property type="match status" value="2"/>
</dbReference>
<comment type="catalytic activity">
    <reaction evidence="8">
        <text>L-threonyl-[protein] + ATP = O-phospho-L-threonyl-[protein] + ADP + H(+)</text>
        <dbReference type="Rhea" id="RHEA:46608"/>
        <dbReference type="Rhea" id="RHEA-COMP:11060"/>
        <dbReference type="Rhea" id="RHEA-COMP:11605"/>
        <dbReference type="ChEBI" id="CHEBI:15378"/>
        <dbReference type="ChEBI" id="CHEBI:30013"/>
        <dbReference type="ChEBI" id="CHEBI:30616"/>
        <dbReference type="ChEBI" id="CHEBI:61977"/>
        <dbReference type="ChEBI" id="CHEBI:456216"/>
        <dbReference type="EC" id="2.7.11.21"/>
    </reaction>
</comment>
<dbReference type="InterPro" id="IPR036947">
    <property type="entry name" value="POLO_box_dom_sf"/>
</dbReference>
<keyword evidence="4 7" id="KW-0547">Nucleotide-binding</keyword>
<dbReference type="InterPro" id="IPR011009">
    <property type="entry name" value="Kinase-like_dom_sf"/>
</dbReference>
<comment type="similarity">
    <text evidence="8">Belongs to the protein kinase superfamily. Ser/Thr protein kinase family. CDC5/Polo subfamily.</text>
</comment>
<evidence type="ECO:0000256" key="6">
    <source>
        <dbReference type="ARBA" id="ARBA00022840"/>
    </source>
</evidence>
<dbReference type="AlphaFoldDB" id="A0A7S1QEX9"/>
<evidence type="ECO:0000259" key="10">
    <source>
        <dbReference type="PROSITE" id="PS50011"/>
    </source>
</evidence>
<dbReference type="FunFam" id="3.30.1120.30:FF:000008">
    <property type="entry name" value="Serine/threonine-protein kinase PLK"/>
    <property type="match status" value="1"/>
</dbReference>
<evidence type="ECO:0000256" key="2">
    <source>
        <dbReference type="ARBA" id="ARBA00022679"/>
    </source>
</evidence>
<evidence type="ECO:0000259" key="11">
    <source>
        <dbReference type="PROSITE" id="PS50078"/>
    </source>
</evidence>
<dbReference type="PANTHER" id="PTHR24345:SF0">
    <property type="entry name" value="CELL CYCLE SERINE_THREONINE-PROTEIN KINASE CDC5_MSD2"/>
    <property type="match status" value="1"/>
</dbReference>
<dbReference type="SUPFAM" id="SSF56112">
    <property type="entry name" value="Protein kinase-like (PK-like)"/>
    <property type="match status" value="1"/>
</dbReference>
<protein>
    <recommendedName>
        <fullName evidence="8">Serine/threonine-protein kinase PLK</fullName>
        <ecNumber evidence="8">2.7.11.21</ecNumber>
    </recommendedName>
    <alternativeName>
        <fullName evidence="8">Polo-like kinase</fullName>
    </alternativeName>
</protein>
<feature type="domain" description="POLO box" evidence="11">
    <location>
        <begin position="618"/>
        <end position="697"/>
    </location>
</feature>
<feature type="compositionally biased region" description="Polar residues" evidence="9">
    <location>
        <begin position="434"/>
        <end position="446"/>
    </location>
</feature>
<dbReference type="CDD" id="cd13118">
    <property type="entry name" value="POLO_box_1"/>
    <property type="match status" value="1"/>
</dbReference>
<dbReference type="InterPro" id="IPR033695">
    <property type="entry name" value="POLO_box_2"/>
</dbReference>
<dbReference type="FunFam" id="1.10.510.10:FF:000571">
    <property type="entry name" value="Maternal embryonic leucine zipper kinase"/>
    <property type="match status" value="1"/>
</dbReference>
<evidence type="ECO:0000313" key="12">
    <source>
        <dbReference type="EMBL" id="CAD9133348.1"/>
    </source>
</evidence>
<reference evidence="12" key="1">
    <citation type="submission" date="2021-01" db="EMBL/GenBank/DDBJ databases">
        <authorList>
            <person name="Corre E."/>
            <person name="Pelletier E."/>
            <person name="Niang G."/>
            <person name="Scheremetjew M."/>
            <person name="Finn R."/>
            <person name="Kale V."/>
            <person name="Holt S."/>
            <person name="Cochrane G."/>
            <person name="Meng A."/>
            <person name="Brown T."/>
            <person name="Cohen L."/>
        </authorList>
    </citation>
    <scope>NUCLEOTIDE SEQUENCE</scope>
    <source>
        <strain evidence="12">CCAP 1951/1</strain>
    </source>
</reference>
<feature type="compositionally biased region" description="Polar residues" evidence="9">
    <location>
        <begin position="352"/>
        <end position="363"/>
    </location>
</feature>
<organism evidence="12">
    <name type="scientific">Neobodo designis</name>
    <name type="common">Flagellated protozoan</name>
    <name type="synonym">Bodo designis</name>
    <dbReference type="NCBI Taxonomy" id="312471"/>
    <lineage>
        <taxon>Eukaryota</taxon>
        <taxon>Discoba</taxon>
        <taxon>Euglenozoa</taxon>
        <taxon>Kinetoplastea</taxon>
        <taxon>Metakinetoplastina</taxon>
        <taxon>Neobodonida</taxon>
        <taxon>Neobodo</taxon>
    </lineage>
</organism>
<dbReference type="PROSITE" id="PS00108">
    <property type="entry name" value="PROTEIN_KINASE_ST"/>
    <property type="match status" value="1"/>
</dbReference>
<dbReference type="PANTHER" id="PTHR24345">
    <property type="entry name" value="SERINE/THREONINE-PROTEIN KINASE PLK"/>
    <property type="match status" value="1"/>
</dbReference>
<feature type="compositionally biased region" description="Low complexity" evidence="9">
    <location>
        <begin position="371"/>
        <end position="381"/>
    </location>
</feature>
<dbReference type="CDD" id="cd13117">
    <property type="entry name" value="POLO_box_2"/>
    <property type="match status" value="1"/>
</dbReference>
<keyword evidence="2 8" id="KW-0808">Transferase</keyword>
<evidence type="ECO:0000256" key="3">
    <source>
        <dbReference type="ARBA" id="ARBA00022737"/>
    </source>
</evidence>
<keyword evidence="5 8" id="KW-0418">Kinase</keyword>
<feature type="compositionally biased region" description="Basic and acidic residues" evidence="9">
    <location>
        <begin position="32"/>
        <end position="45"/>
    </location>
</feature>
<dbReference type="PROSITE" id="PS00107">
    <property type="entry name" value="PROTEIN_KINASE_ATP"/>
    <property type="match status" value="1"/>
</dbReference>
<evidence type="ECO:0000256" key="1">
    <source>
        <dbReference type="ARBA" id="ARBA00022527"/>
    </source>
</evidence>
<evidence type="ECO:0000256" key="4">
    <source>
        <dbReference type="ARBA" id="ARBA00022741"/>
    </source>
</evidence>
<gene>
    <name evidence="12" type="ORF">NDES1114_LOCUS23714</name>
</gene>
<accession>A0A7S1QEX9</accession>
<dbReference type="FunFam" id="3.30.200.20:FF:000042">
    <property type="entry name" value="Aurora kinase A"/>
    <property type="match status" value="1"/>
</dbReference>
<dbReference type="Gene3D" id="3.30.1120.30">
    <property type="entry name" value="POLO box domain"/>
    <property type="match status" value="2"/>
</dbReference>
<feature type="domain" description="Protein kinase" evidence="10">
    <location>
        <begin position="53"/>
        <end position="308"/>
    </location>
</feature>
<dbReference type="InterPro" id="IPR000719">
    <property type="entry name" value="Prot_kinase_dom"/>
</dbReference>
<evidence type="ECO:0000256" key="7">
    <source>
        <dbReference type="PROSITE-ProRule" id="PRU10141"/>
    </source>
</evidence>
<dbReference type="Gene3D" id="1.10.510.10">
    <property type="entry name" value="Transferase(Phosphotransferase) domain 1"/>
    <property type="match status" value="1"/>
</dbReference>
<dbReference type="GO" id="GO:0005634">
    <property type="term" value="C:nucleus"/>
    <property type="evidence" value="ECO:0007669"/>
    <property type="project" value="TreeGrafter"/>
</dbReference>
<dbReference type="InterPro" id="IPR000959">
    <property type="entry name" value="POLO_box_dom"/>
</dbReference>
<feature type="compositionally biased region" description="Low complexity" evidence="9">
    <location>
        <begin position="334"/>
        <end position="349"/>
    </location>
</feature>
<keyword evidence="1 8" id="KW-0723">Serine/threonine-protein kinase</keyword>
<evidence type="ECO:0000256" key="5">
    <source>
        <dbReference type="ARBA" id="ARBA00022777"/>
    </source>
</evidence>
<dbReference type="Gene3D" id="3.30.200.20">
    <property type="entry name" value="Phosphorylase Kinase, domain 1"/>
    <property type="match status" value="1"/>
</dbReference>
<feature type="region of interest" description="Disordered" evidence="9">
    <location>
        <begin position="13"/>
        <end position="45"/>
    </location>
</feature>
<dbReference type="EC" id="2.7.11.21" evidence="8"/>
<dbReference type="CDD" id="cd14099">
    <property type="entry name" value="STKc_PLK"/>
    <property type="match status" value="1"/>
</dbReference>
<dbReference type="PROSITE" id="PS50011">
    <property type="entry name" value="PROTEIN_KINASE_DOM"/>
    <property type="match status" value="1"/>
</dbReference>
<dbReference type="InterPro" id="IPR017441">
    <property type="entry name" value="Protein_kinase_ATP_BS"/>
</dbReference>
<feature type="binding site" evidence="7">
    <location>
        <position position="81"/>
    </location>
    <ligand>
        <name>ATP</name>
        <dbReference type="ChEBI" id="CHEBI:30616"/>
    </ligand>
</feature>
<evidence type="ECO:0000256" key="9">
    <source>
        <dbReference type="SAM" id="MobiDB-lite"/>
    </source>
</evidence>
<name>A0A7S1QEX9_NEODS</name>
<dbReference type="Pfam" id="PF00659">
    <property type="entry name" value="POLO_box"/>
    <property type="match status" value="2"/>
</dbReference>
<dbReference type="EMBL" id="HBGF01035348">
    <property type="protein sequence ID" value="CAD9133348.1"/>
    <property type="molecule type" value="Transcribed_RNA"/>
</dbReference>
<dbReference type="InterPro" id="IPR033701">
    <property type="entry name" value="POLO_box_1"/>
</dbReference>
<evidence type="ECO:0000256" key="8">
    <source>
        <dbReference type="RuleBase" id="RU361162"/>
    </source>
</evidence>
<dbReference type="PROSITE" id="PS50078">
    <property type="entry name" value="POLO_BOX"/>
    <property type="match status" value="2"/>
</dbReference>
<dbReference type="GO" id="GO:0005524">
    <property type="term" value="F:ATP binding"/>
    <property type="evidence" value="ECO:0007669"/>
    <property type="project" value="UniProtKB-UniRule"/>
</dbReference>
<keyword evidence="3" id="KW-0677">Repeat</keyword>
<dbReference type="InterPro" id="IPR008271">
    <property type="entry name" value="Ser/Thr_kinase_AS"/>
</dbReference>
<proteinExistence type="inferred from homology"/>
<keyword evidence="6 7" id="KW-0067">ATP-binding</keyword>
<dbReference type="SMART" id="SM00220">
    <property type="entry name" value="S_TKc"/>
    <property type="match status" value="1"/>
</dbReference>
<feature type="region of interest" description="Disordered" evidence="9">
    <location>
        <begin position="313"/>
        <end position="458"/>
    </location>
</feature>